<protein>
    <recommendedName>
        <fullName evidence="2">ribonucleoside-diphosphate reductase</fullName>
        <ecNumber evidence="2">1.17.4.1</ecNumber>
    </recommendedName>
</protein>
<evidence type="ECO:0000313" key="7">
    <source>
        <dbReference type="EMBL" id="MFC5007324.1"/>
    </source>
</evidence>
<dbReference type="RefSeq" id="WP_380127970.1">
    <property type="nucleotide sequence ID" value="NZ_JBHSIU010000121.1"/>
</dbReference>
<evidence type="ECO:0000256" key="1">
    <source>
        <dbReference type="ARBA" id="ARBA00007405"/>
    </source>
</evidence>
<evidence type="ECO:0000313" key="8">
    <source>
        <dbReference type="Proteomes" id="UP001595912"/>
    </source>
</evidence>
<sequence length="98" mass="9701">MDVTVGGEPGVLTVGRASDGAPRRIELRAGVHGSTLAGLADALATAITVGLQHGVPAEVLADALRRTALDSPGDGHAALLAETFAAVPPAFVVPASIQ</sequence>
<dbReference type="EC" id="1.17.4.1" evidence="2"/>
<reference evidence="8" key="1">
    <citation type="journal article" date="2019" name="Int. J. Syst. Evol. Microbiol.">
        <title>The Global Catalogue of Microorganisms (GCM) 10K type strain sequencing project: providing services to taxonomists for standard genome sequencing and annotation.</title>
        <authorList>
            <consortium name="The Broad Institute Genomics Platform"/>
            <consortium name="The Broad Institute Genome Sequencing Center for Infectious Disease"/>
            <person name="Wu L."/>
            <person name="Ma J."/>
        </authorList>
    </citation>
    <scope>NUCLEOTIDE SEQUENCE [LARGE SCALE GENOMIC DNA]</scope>
    <source>
        <strain evidence="8">CGMCC 4.7152</strain>
    </source>
</reference>
<proteinExistence type="inferred from homology"/>
<keyword evidence="8" id="KW-1185">Reference proteome</keyword>
<evidence type="ECO:0000256" key="4">
    <source>
        <dbReference type="ARBA" id="ARBA00022741"/>
    </source>
</evidence>
<name>A0ABV9WG23_9ACTN</name>
<comment type="caution">
    <text evidence="7">The sequence shown here is derived from an EMBL/GenBank/DDBJ whole genome shotgun (WGS) entry which is preliminary data.</text>
</comment>
<feature type="domain" description="TSCPD" evidence="6">
    <location>
        <begin position="12"/>
        <end position="67"/>
    </location>
</feature>
<keyword evidence="4" id="KW-0547">Nucleotide-binding</keyword>
<comment type="catalytic activity">
    <reaction evidence="5">
        <text>a 2'-deoxyribonucleoside 5'-diphosphate + [thioredoxin]-disulfide + H2O = a ribonucleoside 5'-diphosphate + [thioredoxin]-dithiol</text>
        <dbReference type="Rhea" id="RHEA:23252"/>
        <dbReference type="Rhea" id="RHEA-COMP:10698"/>
        <dbReference type="Rhea" id="RHEA-COMP:10700"/>
        <dbReference type="ChEBI" id="CHEBI:15377"/>
        <dbReference type="ChEBI" id="CHEBI:29950"/>
        <dbReference type="ChEBI" id="CHEBI:50058"/>
        <dbReference type="ChEBI" id="CHEBI:57930"/>
        <dbReference type="ChEBI" id="CHEBI:73316"/>
        <dbReference type="EC" id="1.17.4.1"/>
    </reaction>
</comment>
<keyword evidence="3" id="KW-0237">DNA synthesis</keyword>
<dbReference type="InterPro" id="IPR024434">
    <property type="entry name" value="TSCPD_dom"/>
</dbReference>
<gene>
    <name evidence="7" type="ORF">ACFPIJ_57135</name>
</gene>
<dbReference type="EMBL" id="JBHSIU010000121">
    <property type="protein sequence ID" value="MFC5007324.1"/>
    <property type="molecule type" value="Genomic_DNA"/>
</dbReference>
<evidence type="ECO:0000256" key="3">
    <source>
        <dbReference type="ARBA" id="ARBA00022634"/>
    </source>
</evidence>
<comment type="similarity">
    <text evidence="1">Belongs to the ribonucleoside diphosphate reductase class-2 family.</text>
</comment>
<accession>A0ABV9WG23</accession>
<evidence type="ECO:0000256" key="2">
    <source>
        <dbReference type="ARBA" id="ARBA00012274"/>
    </source>
</evidence>
<evidence type="ECO:0000256" key="5">
    <source>
        <dbReference type="ARBA" id="ARBA00047754"/>
    </source>
</evidence>
<dbReference type="Pfam" id="PF12637">
    <property type="entry name" value="TSCPD"/>
    <property type="match status" value="1"/>
</dbReference>
<evidence type="ECO:0000259" key="6">
    <source>
        <dbReference type="Pfam" id="PF12637"/>
    </source>
</evidence>
<organism evidence="7 8">
    <name type="scientific">Dactylosporangium cerinum</name>
    <dbReference type="NCBI Taxonomy" id="1434730"/>
    <lineage>
        <taxon>Bacteria</taxon>
        <taxon>Bacillati</taxon>
        <taxon>Actinomycetota</taxon>
        <taxon>Actinomycetes</taxon>
        <taxon>Micromonosporales</taxon>
        <taxon>Micromonosporaceae</taxon>
        <taxon>Dactylosporangium</taxon>
    </lineage>
</organism>
<dbReference type="Proteomes" id="UP001595912">
    <property type="component" value="Unassembled WGS sequence"/>
</dbReference>